<dbReference type="CDD" id="cd06850">
    <property type="entry name" value="biotinyl_domain"/>
    <property type="match status" value="1"/>
</dbReference>
<dbReference type="PANTHER" id="PTHR18866:SF33">
    <property type="entry name" value="METHYLCROTONOYL-COA CARBOXYLASE SUBUNIT ALPHA, MITOCHONDRIAL-RELATED"/>
    <property type="match status" value="1"/>
</dbReference>
<dbReference type="PROSITE" id="PS50979">
    <property type="entry name" value="BC"/>
    <property type="match status" value="1"/>
</dbReference>
<dbReference type="GO" id="GO:0046872">
    <property type="term" value="F:metal ion binding"/>
    <property type="evidence" value="ECO:0007669"/>
    <property type="project" value="InterPro"/>
</dbReference>
<name>A0A4R8ZUI1_9MICO</name>
<evidence type="ECO:0000256" key="4">
    <source>
        <dbReference type="ARBA" id="ARBA00022741"/>
    </source>
</evidence>
<dbReference type="InterPro" id="IPR016185">
    <property type="entry name" value="PreATP-grasp_dom_sf"/>
</dbReference>
<dbReference type="Gene3D" id="2.40.50.100">
    <property type="match status" value="1"/>
</dbReference>
<comment type="caution">
    <text evidence="12">The sequence shown here is derived from an EMBL/GenBank/DDBJ whole genome shotgun (WGS) entry which is preliminary data.</text>
</comment>
<dbReference type="PANTHER" id="PTHR18866">
    <property type="entry name" value="CARBOXYLASE:PYRUVATE/ACETYL-COA/PROPIONYL-COA CARBOXYLASE"/>
    <property type="match status" value="1"/>
</dbReference>
<dbReference type="PROSITE" id="PS00188">
    <property type="entry name" value="BIOTIN"/>
    <property type="match status" value="1"/>
</dbReference>
<dbReference type="Pfam" id="PF02786">
    <property type="entry name" value="CPSase_L_D2"/>
    <property type="match status" value="1"/>
</dbReference>
<dbReference type="InterPro" id="IPR011761">
    <property type="entry name" value="ATP-grasp"/>
</dbReference>
<feature type="domain" description="Lipoyl-binding" evidence="8">
    <location>
        <begin position="450"/>
        <end position="528"/>
    </location>
</feature>
<dbReference type="InterPro" id="IPR011763">
    <property type="entry name" value="COA_CT_C"/>
</dbReference>
<evidence type="ECO:0000259" key="11">
    <source>
        <dbReference type="PROSITE" id="PS50989"/>
    </source>
</evidence>
<dbReference type="Gene3D" id="3.30.470.20">
    <property type="entry name" value="ATP-grasp fold, B domain"/>
    <property type="match status" value="1"/>
</dbReference>
<dbReference type="Pfam" id="PF01039">
    <property type="entry name" value="Carboxyl_trans"/>
    <property type="match status" value="1"/>
</dbReference>
<dbReference type="OrthoDB" id="9760256at2"/>
<evidence type="ECO:0000256" key="5">
    <source>
        <dbReference type="ARBA" id="ARBA00022840"/>
    </source>
</evidence>
<dbReference type="InterPro" id="IPR000089">
    <property type="entry name" value="Biotin_lipoyl"/>
</dbReference>
<feature type="domain" description="ATP-grasp" evidence="9">
    <location>
        <begin position="122"/>
        <end position="320"/>
    </location>
</feature>
<evidence type="ECO:0000256" key="1">
    <source>
        <dbReference type="ARBA" id="ARBA00001953"/>
    </source>
</evidence>
<dbReference type="SUPFAM" id="SSF52096">
    <property type="entry name" value="ClpP/crotonase"/>
    <property type="match status" value="2"/>
</dbReference>
<dbReference type="InterPro" id="IPR029045">
    <property type="entry name" value="ClpP/crotonase-like_dom_sf"/>
</dbReference>
<dbReference type="Proteomes" id="UP000297447">
    <property type="component" value="Unassembled WGS sequence"/>
</dbReference>
<dbReference type="InterPro" id="IPR011764">
    <property type="entry name" value="Biotin_carboxylation_dom"/>
</dbReference>
<organism evidence="12 13">
    <name type="scientific">Cryobacterium frigoriphilum</name>
    <dbReference type="NCBI Taxonomy" id="1259150"/>
    <lineage>
        <taxon>Bacteria</taxon>
        <taxon>Bacillati</taxon>
        <taxon>Actinomycetota</taxon>
        <taxon>Actinomycetes</taxon>
        <taxon>Micrococcales</taxon>
        <taxon>Microbacteriaceae</taxon>
        <taxon>Cryobacterium</taxon>
    </lineage>
</organism>
<dbReference type="Pfam" id="PF00289">
    <property type="entry name" value="Biotin_carb_N"/>
    <property type="match status" value="1"/>
</dbReference>
<dbReference type="InterPro" id="IPR005479">
    <property type="entry name" value="CPAse_ATP-bd"/>
</dbReference>
<protein>
    <recommendedName>
        <fullName evidence="2">biotin carboxylase</fullName>
        <ecNumber evidence="2">6.3.4.14</ecNumber>
    </recommendedName>
</protein>
<keyword evidence="5 7" id="KW-0067">ATP-binding</keyword>
<dbReference type="Gene3D" id="3.90.226.10">
    <property type="entry name" value="2-enoyl-CoA Hydratase, Chain A, domain 1"/>
    <property type="match status" value="2"/>
</dbReference>
<dbReference type="PROSITE" id="PS50975">
    <property type="entry name" value="ATP_GRASP"/>
    <property type="match status" value="1"/>
</dbReference>
<evidence type="ECO:0000256" key="2">
    <source>
        <dbReference type="ARBA" id="ARBA00013263"/>
    </source>
</evidence>
<dbReference type="GO" id="GO:0004075">
    <property type="term" value="F:biotin carboxylase activity"/>
    <property type="evidence" value="ECO:0007669"/>
    <property type="project" value="UniProtKB-EC"/>
</dbReference>
<dbReference type="SMART" id="SM00878">
    <property type="entry name" value="Biotin_carb_C"/>
    <property type="match status" value="1"/>
</dbReference>
<accession>A0A4R8ZUI1</accession>
<dbReference type="InterPro" id="IPR011054">
    <property type="entry name" value="Rudment_hybrid_motif"/>
</dbReference>
<dbReference type="AlphaFoldDB" id="A0A4R8ZUI1"/>
<evidence type="ECO:0000259" key="9">
    <source>
        <dbReference type="PROSITE" id="PS50975"/>
    </source>
</evidence>
<dbReference type="InterPro" id="IPR005482">
    <property type="entry name" value="Biotin_COase_C"/>
</dbReference>
<feature type="domain" description="CoA carboxyltransferase C-terminal" evidence="11">
    <location>
        <begin position="821"/>
        <end position="1059"/>
    </location>
</feature>
<evidence type="ECO:0000259" key="10">
    <source>
        <dbReference type="PROSITE" id="PS50979"/>
    </source>
</evidence>
<dbReference type="SUPFAM" id="SSF51230">
    <property type="entry name" value="Single hybrid motif"/>
    <property type="match status" value="1"/>
</dbReference>
<dbReference type="SUPFAM" id="SSF52440">
    <property type="entry name" value="PreATP-grasp domain"/>
    <property type="match status" value="1"/>
</dbReference>
<keyword evidence="6" id="KW-0092">Biotin</keyword>
<proteinExistence type="predicted"/>
<dbReference type="GO" id="GO:0005524">
    <property type="term" value="F:ATP binding"/>
    <property type="evidence" value="ECO:0007669"/>
    <property type="project" value="UniProtKB-UniRule"/>
</dbReference>
<dbReference type="InterPro" id="IPR050856">
    <property type="entry name" value="Biotin_carboxylase_complex"/>
</dbReference>
<dbReference type="InterPro" id="IPR005481">
    <property type="entry name" value="BC-like_N"/>
</dbReference>
<feature type="domain" description="Biotin carboxylation" evidence="10">
    <location>
        <begin position="4"/>
        <end position="449"/>
    </location>
</feature>
<evidence type="ECO:0000256" key="3">
    <source>
        <dbReference type="ARBA" id="ARBA00022598"/>
    </source>
</evidence>
<reference evidence="12 13" key="1">
    <citation type="submission" date="2019-03" db="EMBL/GenBank/DDBJ databases">
        <title>Genomics of glacier-inhabiting Cryobacterium strains.</title>
        <authorList>
            <person name="Liu Q."/>
            <person name="Xin Y.-H."/>
        </authorList>
    </citation>
    <scope>NUCLEOTIDE SEQUENCE [LARGE SCALE GENOMIC DNA]</scope>
    <source>
        <strain evidence="12 13">Hh14</strain>
    </source>
</reference>
<dbReference type="RefSeq" id="WP_134520893.1">
    <property type="nucleotide sequence ID" value="NZ_SOHE01000078.1"/>
</dbReference>
<dbReference type="Pfam" id="PF02785">
    <property type="entry name" value="Biotin_carb_C"/>
    <property type="match status" value="1"/>
</dbReference>
<gene>
    <name evidence="12" type="ORF">E3T55_17870</name>
</gene>
<dbReference type="PROSITE" id="PS50968">
    <property type="entry name" value="BIOTINYL_LIPOYL"/>
    <property type="match status" value="1"/>
</dbReference>
<dbReference type="SUPFAM" id="SSF56059">
    <property type="entry name" value="Glutathione synthetase ATP-binding domain-like"/>
    <property type="match status" value="1"/>
</dbReference>
<evidence type="ECO:0000256" key="6">
    <source>
        <dbReference type="ARBA" id="ARBA00023267"/>
    </source>
</evidence>
<dbReference type="EMBL" id="SOHE01000078">
    <property type="protein sequence ID" value="TFD45976.1"/>
    <property type="molecule type" value="Genomic_DNA"/>
</dbReference>
<comment type="cofactor">
    <cofactor evidence="1">
        <name>biotin</name>
        <dbReference type="ChEBI" id="CHEBI:57586"/>
    </cofactor>
</comment>
<dbReference type="PROSITE" id="PS50989">
    <property type="entry name" value="COA_CT_CTER"/>
    <property type="match status" value="1"/>
</dbReference>
<evidence type="ECO:0000256" key="7">
    <source>
        <dbReference type="PROSITE-ProRule" id="PRU00409"/>
    </source>
</evidence>
<sequence>MSDSAGTVLIANRGEVAVRIARAAHAGGFRVVALYTADEADALHVREADASVCLAGTGAAAYLDIEQITRAATLSEAGFVHPGWGFLSESAAFARSCERAGLVFVGPTPQTLDTFGDKSVARELAIACGVPVLEATTGPTDLDSATRFMTASRGAVIVKAVSGGGGKGVRMVEHVDLLATALERAASEALRSFGRADVYVENYLPRSRHIEVQIVGDGTGAVVHLWTRDCSLQRHHQKVVEIAPAPALDPTTEQRMLDAALRIAGSVRYRGVGTIEFLLDVDNPTEFYFIEGNPRLQVEHGVTEQVTGVDIVRLQLDLCRGATLASLGISQASIGAATGICIEARLTLDTAEPVTISRFVPPTGEGIRTDTGAFVGLTASTDFDPLLAKVLVHRPGTDLTDAVDALVGALMRFDIAGPTTNLAALLDLLAQPDVRRGALTTTLADDLARTATTATPADGGHICSPIAGSVISVTVRSGDVVSRGQVLVVVEAMKMEHEVIAAVSGTIGAVEISVGDQVAVGQALATLHAANRNPVCLGPGPRPPSGVEHARETGPVASVREDTEQNLRRHDLVLDEARPDAIAKRHARGKRTARENVADLCDNGSFVEYGALVIAAQRRRRSVDDLERNTPADGLVAGFGTLDAHGRGAAAAQIAVLAYDYTVLAGTQGLQNHKKAERIFELARRRSTPVVVFAEGGGGRPGDTDNSAKATGMDLGTYVALGRLNARVPTVAIASGRCFAGNAAIVGSCDLAIATEDANIGMGGPAMIAGGGLGTFDADDIGPAPMLADTGAIDVLVANEAAAVSVAKKYLAFFAGTAPEWSATDQQELRHLVPQKRTRTFDIRRVIEVLADTGSVLELRERFGRGMITSLARIEGLPVGLVANNGQQLGGAIDSDGADKLARFLHLCDTYGIAVVSLCDTPGFMVGPASEETGALRHFGRIFVTGPNLSVPLCTVVIRKAYGLGGQAMAGGSFRVPEAIVAWPTGAFGAMGPEGAVRLGFTRELDAIVDPIARQTEFDRLVAEYERDGRAYNAASVFELDDVIDPADTRRVILATVNQPKRAKRPRRHLDAW</sequence>
<evidence type="ECO:0000313" key="13">
    <source>
        <dbReference type="Proteomes" id="UP000297447"/>
    </source>
</evidence>
<dbReference type="SUPFAM" id="SSF51246">
    <property type="entry name" value="Rudiment single hybrid motif"/>
    <property type="match status" value="1"/>
</dbReference>
<dbReference type="InterPro" id="IPR034733">
    <property type="entry name" value="AcCoA_carboxyl_beta"/>
</dbReference>
<dbReference type="InterPro" id="IPR001882">
    <property type="entry name" value="Biotin_BS"/>
</dbReference>
<evidence type="ECO:0000259" key="8">
    <source>
        <dbReference type="PROSITE" id="PS50968"/>
    </source>
</evidence>
<keyword evidence="4 7" id="KW-0547">Nucleotide-binding</keyword>
<dbReference type="Pfam" id="PF00364">
    <property type="entry name" value="Biotin_lipoyl"/>
    <property type="match status" value="1"/>
</dbReference>
<evidence type="ECO:0000313" key="12">
    <source>
        <dbReference type="EMBL" id="TFD45976.1"/>
    </source>
</evidence>
<keyword evidence="13" id="KW-1185">Reference proteome</keyword>
<dbReference type="InterPro" id="IPR011053">
    <property type="entry name" value="Single_hybrid_motif"/>
</dbReference>
<keyword evidence="3" id="KW-0436">Ligase</keyword>
<dbReference type="EC" id="6.3.4.14" evidence="2"/>